<dbReference type="InterPro" id="IPR022321">
    <property type="entry name" value="IGFBP_1-6_chordata"/>
</dbReference>
<sequence>MSPTRVGRLGARAHKYRARVAEGQSPPPPADMSRPMSLLSLLLLLPPLLLLARPAAASPLPPEPPPEPVRCAACSAERLAACPPVDPACPEALREPGCGCCAACAVRAGGACGFYTAPCGSGFRCVARPGEARPLHALGRGRGVCAPPSAPPSPTGERRFSCRTLNPDRAGSNVVAAEAQESMKAKVNSIRRKLLEQGPCHVELQRAVEKISRSQQGTESKLNRFYLPNCDKHGLYKTKQCESYLDGQRGTCWCVTSWNGKRVPGLGDVSADGDCPQDPNH</sequence>
<protein>
    <recommendedName>
        <fullName evidence="3">Insulin-like growth factor-binding protein 1</fullName>
    </recommendedName>
</protein>
<evidence type="ECO:0000313" key="16">
    <source>
        <dbReference type="Proteomes" id="UP000694580"/>
    </source>
</evidence>
<evidence type="ECO:0000256" key="8">
    <source>
        <dbReference type="ARBA" id="ARBA00023157"/>
    </source>
</evidence>
<dbReference type="PROSITE" id="PS00222">
    <property type="entry name" value="IGFBP_N_1"/>
    <property type="match status" value="1"/>
</dbReference>
<dbReference type="Proteomes" id="UP000694580">
    <property type="component" value="Chromosome 19"/>
</dbReference>
<dbReference type="AlphaFoldDB" id="A0AAY4CP78"/>
<feature type="region of interest" description="Disordered" evidence="12">
    <location>
        <begin position="1"/>
        <end position="32"/>
    </location>
</feature>
<dbReference type="SMART" id="SM00211">
    <property type="entry name" value="TY"/>
    <property type="match status" value="1"/>
</dbReference>
<keyword evidence="6" id="KW-0341">Growth regulation</keyword>
<evidence type="ECO:0000256" key="2">
    <source>
        <dbReference type="ARBA" id="ARBA00004613"/>
    </source>
</evidence>
<keyword evidence="7" id="KW-0732">Signal</keyword>
<accession>A0AAY4CP78</accession>
<evidence type="ECO:0000256" key="3">
    <source>
        <dbReference type="ARBA" id="ARBA00013675"/>
    </source>
</evidence>
<dbReference type="GO" id="GO:0031994">
    <property type="term" value="F:insulin-like growth factor I binding"/>
    <property type="evidence" value="ECO:0007669"/>
    <property type="project" value="TreeGrafter"/>
</dbReference>
<dbReference type="PRINTS" id="PR01976">
    <property type="entry name" value="IGFBPFAMILY"/>
</dbReference>
<keyword evidence="9" id="KW-0340">Growth factor binding</keyword>
<dbReference type="GO" id="GO:0031995">
    <property type="term" value="F:insulin-like growth factor II binding"/>
    <property type="evidence" value="ECO:0007669"/>
    <property type="project" value="TreeGrafter"/>
</dbReference>
<comment type="subcellular location">
    <subcellularLocation>
        <location evidence="2">Secreted</location>
    </subcellularLocation>
</comment>
<dbReference type="PANTHER" id="PTHR11551">
    <property type="entry name" value="INSULIN-LIKE GROWTH FACTOR BINDING PROTEIN"/>
    <property type="match status" value="1"/>
</dbReference>
<dbReference type="GO" id="GO:0005615">
    <property type="term" value="C:extracellular space"/>
    <property type="evidence" value="ECO:0007669"/>
    <property type="project" value="TreeGrafter"/>
</dbReference>
<dbReference type="SUPFAM" id="SSF57184">
    <property type="entry name" value="Growth factor receptor domain"/>
    <property type="match status" value="1"/>
</dbReference>
<feature type="domain" description="IGFBP N-terminal" evidence="14">
    <location>
        <begin position="67"/>
        <end position="148"/>
    </location>
</feature>
<dbReference type="GO" id="GO:0048640">
    <property type="term" value="P:negative regulation of developmental growth"/>
    <property type="evidence" value="ECO:0007669"/>
    <property type="project" value="UniProtKB-ARBA"/>
</dbReference>
<keyword evidence="5" id="KW-0597">Phosphoprotein</keyword>
<evidence type="ECO:0000256" key="12">
    <source>
        <dbReference type="SAM" id="MobiDB-lite"/>
    </source>
</evidence>
<dbReference type="Pfam" id="PF00219">
    <property type="entry name" value="IGFBP"/>
    <property type="match status" value="1"/>
</dbReference>
<dbReference type="CDD" id="cd00191">
    <property type="entry name" value="TY"/>
    <property type="match status" value="1"/>
</dbReference>
<proteinExistence type="predicted"/>
<dbReference type="GeneTree" id="ENSGT00940000157394"/>
<dbReference type="InterPro" id="IPR000867">
    <property type="entry name" value="IGFBP-like"/>
</dbReference>
<dbReference type="InterPro" id="IPR000716">
    <property type="entry name" value="Thyroglobulin_1"/>
</dbReference>
<keyword evidence="16" id="KW-1185">Reference proteome</keyword>
<dbReference type="GO" id="GO:0043567">
    <property type="term" value="P:regulation of insulin-like growth factor receptor signaling pathway"/>
    <property type="evidence" value="ECO:0007669"/>
    <property type="project" value="TreeGrafter"/>
</dbReference>
<evidence type="ECO:0000259" key="14">
    <source>
        <dbReference type="PROSITE" id="PS51323"/>
    </source>
</evidence>
<keyword evidence="4" id="KW-0964">Secreted</keyword>
<dbReference type="SMART" id="SM00121">
    <property type="entry name" value="IB"/>
    <property type="match status" value="1"/>
</dbReference>
<evidence type="ECO:0000313" key="15">
    <source>
        <dbReference type="Ensembl" id="ENSDCDP00010035017.1"/>
    </source>
</evidence>
<evidence type="ECO:0000256" key="4">
    <source>
        <dbReference type="ARBA" id="ARBA00022525"/>
    </source>
</evidence>
<dbReference type="SUPFAM" id="SSF57610">
    <property type="entry name" value="Thyroglobulin type-1 domain"/>
    <property type="match status" value="1"/>
</dbReference>
<evidence type="ECO:0000256" key="6">
    <source>
        <dbReference type="ARBA" id="ARBA00022604"/>
    </source>
</evidence>
<evidence type="ECO:0000256" key="10">
    <source>
        <dbReference type="ARBA" id="ARBA00049694"/>
    </source>
</evidence>
<dbReference type="InterPro" id="IPR036857">
    <property type="entry name" value="Thyroglobulin_1_sf"/>
</dbReference>
<dbReference type="PRINTS" id="PR01977">
    <property type="entry name" value="IGFBPFAMILY1"/>
</dbReference>
<organism evidence="15 16">
    <name type="scientific">Denticeps clupeoides</name>
    <name type="common">denticle herring</name>
    <dbReference type="NCBI Taxonomy" id="299321"/>
    <lineage>
        <taxon>Eukaryota</taxon>
        <taxon>Metazoa</taxon>
        <taxon>Chordata</taxon>
        <taxon>Craniata</taxon>
        <taxon>Vertebrata</taxon>
        <taxon>Euteleostomi</taxon>
        <taxon>Actinopterygii</taxon>
        <taxon>Neopterygii</taxon>
        <taxon>Teleostei</taxon>
        <taxon>Clupei</taxon>
        <taxon>Clupeiformes</taxon>
        <taxon>Denticipitoidei</taxon>
        <taxon>Denticipitidae</taxon>
        <taxon>Denticeps</taxon>
    </lineage>
</organism>
<dbReference type="Ensembl" id="ENSDCDT00010043702.1">
    <property type="protein sequence ID" value="ENSDCDP00010035017.1"/>
    <property type="gene ID" value="ENSDCDG00010022371.1"/>
</dbReference>
<name>A0AAY4CP78_9TELE</name>
<reference evidence="15 16" key="1">
    <citation type="submission" date="2020-06" db="EMBL/GenBank/DDBJ databases">
        <authorList>
            <consortium name="Wellcome Sanger Institute Data Sharing"/>
        </authorList>
    </citation>
    <scope>NUCLEOTIDE SEQUENCE [LARGE SCALE GENOMIC DNA]</scope>
</reference>
<evidence type="ECO:0000256" key="1">
    <source>
        <dbReference type="ARBA" id="ARBA00003811"/>
    </source>
</evidence>
<dbReference type="InterPro" id="IPR022322">
    <property type="entry name" value="IGFBP1"/>
</dbReference>
<comment type="function">
    <text evidence="1">IGF-binding proteins prolong the half-life of the IGFs and have been shown to either inhibit or stimulate the growth promoting effects of the IGFs on cell culture. They alter the interaction of IGFs with their cell surface receptors.</text>
</comment>
<dbReference type="PROSITE" id="PS51162">
    <property type="entry name" value="THYROGLOBULIN_1_2"/>
    <property type="match status" value="1"/>
</dbReference>
<dbReference type="Gene3D" id="4.10.800.10">
    <property type="entry name" value="Thyroglobulin type-1"/>
    <property type="match status" value="1"/>
</dbReference>
<dbReference type="FunFam" id="4.10.40.20:FF:000001">
    <property type="entry name" value="Insulin-like growth factor binding protein 5"/>
    <property type="match status" value="1"/>
</dbReference>
<gene>
    <name evidence="15" type="primary">igfbp1a</name>
</gene>
<dbReference type="FunFam" id="4.10.800.10:FF:000002">
    <property type="entry name" value="Insulin-like growth factor-binding protein 2"/>
    <property type="match status" value="1"/>
</dbReference>
<evidence type="ECO:0000256" key="9">
    <source>
        <dbReference type="ARBA" id="ARBA00023183"/>
    </source>
</evidence>
<dbReference type="InterPro" id="IPR009030">
    <property type="entry name" value="Growth_fac_rcpt_cys_sf"/>
</dbReference>
<evidence type="ECO:0000259" key="13">
    <source>
        <dbReference type="PROSITE" id="PS51162"/>
    </source>
</evidence>
<comment type="subunit">
    <text evidence="10">Binds equally well IGF1 and IGF2. Interacts with integrin ITGA5:ITGB1. Interacts with VHL; this interaction inhibits HIF1A degradation.</text>
</comment>
<dbReference type="Pfam" id="PF00086">
    <property type="entry name" value="Thyroglobulin_1"/>
    <property type="match status" value="1"/>
</dbReference>
<evidence type="ECO:0000256" key="5">
    <source>
        <dbReference type="ARBA" id="ARBA00022553"/>
    </source>
</evidence>
<dbReference type="InterPro" id="IPR017891">
    <property type="entry name" value="Insulin_GF-bd_Cys-rich_CS"/>
</dbReference>
<comment type="caution">
    <text evidence="11">Lacks conserved residue(s) required for the propagation of feature annotation.</text>
</comment>
<dbReference type="PROSITE" id="PS00484">
    <property type="entry name" value="THYROGLOBULIN_1_1"/>
    <property type="match status" value="1"/>
</dbReference>
<evidence type="ECO:0000256" key="7">
    <source>
        <dbReference type="ARBA" id="ARBA00022729"/>
    </source>
</evidence>
<dbReference type="PROSITE" id="PS51323">
    <property type="entry name" value="IGFBP_N_2"/>
    <property type="match status" value="1"/>
</dbReference>
<reference evidence="15" key="2">
    <citation type="submission" date="2025-08" db="UniProtKB">
        <authorList>
            <consortium name="Ensembl"/>
        </authorList>
    </citation>
    <scope>IDENTIFICATION</scope>
</reference>
<feature type="domain" description="Thyroglobulin type-1" evidence="13">
    <location>
        <begin position="197"/>
        <end position="275"/>
    </location>
</feature>
<keyword evidence="8" id="KW-1015">Disulfide bond</keyword>
<reference evidence="15" key="3">
    <citation type="submission" date="2025-09" db="UniProtKB">
        <authorList>
            <consortium name="Ensembl"/>
        </authorList>
    </citation>
    <scope>IDENTIFICATION</scope>
</reference>
<dbReference type="PANTHER" id="PTHR11551:SF6">
    <property type="entry name" value="INSULIN-LIKE GROWTH FACTOR-BINDING PROTEIN 1"/>
    <property type="match status" value="1"/>
</dbReference>
<dbReference type="Gene3D" id="4.10.40.20">
    <property type="match status" value="1"/>
</dbReference>
<evidence type="ECO:0000256" key="11">
    <source>
        <dbReference type="PROSITE-ProRule" id="PRU00500"/>
    </source>
</evidence>